<dbReference type="EMBL" id="JAFFHA010000001">
    <property type="protein sequence ID" value="KAK4659359.1"/>
    <property type="molecule type" value="Genomic_DNA"/>
</dbReference>
<keyword evidence="2" id="KW-1185">Reference proteome</keyword>
<dbReference type="RefSeq" id="XP_062748330.1">
    <property type="nucleotide sequence ID" value="XM_062882857.1"/>
</dbReference>
<name>A0ABR0GUQ5_9PEZI</name>
<evidence type="ECO:0000313" key="2">
    <source>
        <dbReference type="Proteomes" id="UP001323405"/>
    </source>
</evidence>
<reference evidence="1 2" key="1">
    <citation type="journal article" date="2023" name="bioRxiv">
        <title>High-quality genome assemblies of four members of thePodospora anserinaspecies complex.</title>
        <authorList>
            <person name="Ament-Velasquez S.L."/>
            <person name="Vogan A.A."/>
            <person name="Wallerman O."/>
            <person name="Hartmann F."/>
            <person name="Gautier V."/>
            <person name="Silar P."/>
            <person name="Giraud T."/>
            <person name="Johannesson H."/>
        </authorList>
    </citation>
    <scope>NUCLEOTIDE SEQUENCE [LARGE SCALE GENOMIC DNA]</scope>
    <source>
        <strain evidence="1 2">CBS 415.72m</strain>
    </source>
</reference>
<comment type="caution">
    <text evidence="1">The sequence shown here is derived from an EMBL/GenBank/DDBJ whole genome shotgun (WGS) entry which is preliminary data.</text>
</comment>
<organism evidence="1 2">
    <name type="scientific">Podospora pseudocomata</name>
    <dbReference type="NCBI Taxonomy" id="2093779"/>
    <lineage>
        <taxon>Eukaryota</taxon>
        <taxon>Fungi</taxon>
        <taxon>Dikarya</taxon>
        <taxon>Ascomycota</taxon>
        <taxon>Pezizomycotina</taxon>
        <taxon>Sordariomycetes</taxon>
        <taxon>Sordariomycetidae</taxon>
        <taxon>Sordariales</taxon>
        <taxon>Podosporaceae</taxon>
        <taxon>Podospora</taxon>
    </lineage>
</organism>
<proteinExistence type="predicted"/>
<dbReference type="GeneID" id="87902355"/>
<gene>
    <name evidence="1" type="ORF">QC762_0007980</name>
</gene>
<dbReference type="Proteomes" id="UP001323405">
    <property type="component" value="Unassembled WGS sequence"/>
</dbReference>
<evidence type="ECO:0000313" key="1">
    <source>
        <dbReference type="EMBL" id="KAK4659359.1"/>
    </source>
</evidence>
<sequence length="67" mass="7469">MTWTDSAVSSIDIVLNGEPPRAPSQACEPNYLTLQRSSKRYRNAPFLCARVGFGFISRKLSEFACGR</sequence>
<accession>A0ABR0GUQ5</accession>
<protein>
    <submittedName>
        <fullName evidence="1">Uncharacterized protein</fullName>
    </submittedName>
</protein>